<dbReference type="CDD" id="cd05687">
    <property type="entry name" value="S1_RPS1_repeat_ec1_hs1"/>
    <property type="match status" value="1"/>
</dbReference>
<dbReference type="EMBL" id="CP015136">
    <property type="protein sequence ID" value="AMY11265.1"/>
    <property type="molecule type" value="Genomic_DNA"/>
</dbReference>
<dbReference type="RefSeq" id="WP_110172828.1">
    <property type="nucleotide sequence ID" value="NZ_CP015136.1"/>
</dbReference>
<comment type="similarity">
    <text evidence="1">Belongs to the bacterial ribosomal protein bS1 family.</text>
</comment>
<evidence type="ECO:0000313" key="11">
    <source>
        <dbReference type="Proteomes" id="UP000076079"/>
    </source>
</evidence>
<dbReference type="AlphaFoldDB" id="A0A143PRN5"/>
<name>A0A143PRN5_LUTPR</name>
<dbReference type="PRINTS" id="PR00681">
    <property type="entry name" value="RIBOSOMALS1"/>
</dbReference>
<evidence type="ECO:0000259" key="9">
    <source>
        <dbReference type="PROSITE" id="PS50126"/>
    </source>
</evidence>
<dbReference type="InterPro" id="IPR012340">
    <property type="entry name" value="NA-bd_OB-fold"/>
</dbReference>
<dbReference type="KEGG" id="abac:LuPra_04512"/>
<dbReference type="InterPro" id="IPR003029">
    <property type="entry name" value="S1_domain"/>
</dbReference>
<dbReference type="FunFam" id="2.40.50.140:FF:000018">
    <property type="entry name" value="30S ribosomal protein S1"/>
    <property type="match status" value="1"/>
</dbReference>
<keyword evidence="4 10" id="KW-0689">Ribosomal protein</keyword>
<evidence type="ECO:0000256" key="1">
    <source>
        <dbReference type="ARBA" id="ARBA00006767"/>
    </source>
</evidence>
<dbReference type="Proteomes" id="UP000076079">
    <property type="component" value="Chromosome"/>
</dbReference>
<feature type="domain" description="S1 motif" evidence="9">
    <location>
        <begin position="57"/>
        <end position="123"/>
    </location>
</feature>
<dbReference type="NCBIfam" id="NF005208">
    <property type="entry name" value="PRK06676.1"/>
    <property type="match status" value="1"/>
</dbReference>
<keyword evidence="5" id="KW-0687">Ribonucleoprotein</keyword>
<dbReference type="PANTHER" id="PTHR10724:SF7">
    <property type="entry name" value="SMALL RIBOSOMAL SUBUNIT PROTEIN BS1C"/>
    <property type="match status" value="1"/>
</dbReference>
<dbReference type="GO" id="GO:0006412">
    <property type="term" value="P:translation"/>
    <property type="evidence" value="ECO:0007669"/>
    <property type="project" value="InterPro"/>
</dbReference>
<dbReference type="GO" id="GO:0003729">
    <property type="term" value="F:mRNA binding"/>
    <property type="evidence" value="ECO:0007669"/>
    <property type="project" value="TreeGrafter"/>
</dbReference>
<evidence type="ECO:0000256" key="8">
    <source>
        <dbReference type="SAM" id="MobiDB-lite"/>
    </source>
</evidence>
<accession>A0A143PRN5</accession>
<dbReference type="GO" id="GO:0022627">
    <property type="term" value="C:cytosolic small ribosomal subunit"/>
    <property type="evidence" value="ECO:0007669"/>
    <property type="project" value="TreeGrafter"/>
</dbReference>
<protein>
    <recommendedName>
        <fullName evidence="6">Small ribosomal subunit protein bS1</fullName>
    </recommendedName>
    <alternativeName>
        <fullName evidence="7">30S ribosomal protein S1</fullName>
    </alternativeName>
</protein>
<feature type="domain" description="S1 motif" evidence="9">
    <location>
        <begin position="312"/>
        <end position="382"/>
    </location>
</feature>
<feature type="domain" description="S1 motif" evidence="9">
    <location>
        <begin position="486"/>
        <end position="553"/>
    </location>
</feature>
<dbReference type="OrthoDB" id="9804077at2"/>
<keyword evidence="2" id="KW-0677">Repeat</keyword>
<feature type="domain" description="S1 motif" evidence="9">
    <location>
        <begin position="141"/>
        <end position="206"/>
    </location>
</feature>
<dbReference type="GO" id="GO:0003735">
    <property type="term" value="F:structural constituent of ribosome"/>
    <property type="evidence" value="ECO:0007669"/>
    <property type="project" value="InterPro"/>
</dbReference>
<evidence type="ECO:0000256" key="6">
    <source>
        <dbReference type="ARBA" id="ARBA00035293"/>
    </source>
</evidence>
<evidence type="ECO:0000256" key="5">
    <source>
        <dbReference type="ARBA" id="ARBA00023274"/>
    </source>
</evidence>
<keyword evidence="11" id="KW-1185">Reference proteome</keyword>
<dbReference type="Pfam" id="PF00575">
    <property type="entry name" value="S1"/>
    <property type="match status" value="6"/>
</dbReference>
<feature type="domain" description="S1 motif" evidence="9">
    <location>
        <begin position="399"/>
        <end position="469"/>
    </location>
</feature>
<organism evidence="10 11">
    <name type="scientific">Luteitalea pratensis</name>
    <dbReference type="NCBI Taxonomy" id="1855912"/>
    <lineage>
        <taxon>Bacteria</taxon>
        <taxon>Pseudomonadati</taxon>
        <taxon>Acidobacteriota</taxon>
        <taxon>Vicinamibacteria</taxon>
        <taxon>Vicinamibacterales</taxon>
        <taxon>Vicinamibacteraceae</taxon>
        <taxon>Luteitalea</taxon>
    </lineage>
</organism>
<gene>
    <name evidence="10" type="primary">rpsA_1</name>
    <name evidence="10" type="ORF">LuPra_04512</name>
</gene>
<dbReference type="STRING" id="1855912.LuPra_04512"/>
<evidence type="ECO:0000256" key="3">
    <source>
        <dbReference type="ARBA" id="ARBA00022884"/>
    </source>
</evidence>
<dbReference type="PATRIC" id="fig|1813736.3.peg.4759"/>
<sequence length="587" mass="65195">MSDQLTDQPEVREGGARQSAAATTKAMWTADDQEMDPQEFASLLDLYDNSFRNITEGEVVKGTVLSVSASAVIVDVGFKSEGMIPLDEFLDENGEVIVQPGDTVDVLLERTEDRDGHIVLSREKAEKMKIWDEVEKAFADRKVVIGRVIERIKGGLAVDIGVRAFLPGSQIDVRPVRNLDALKGQELRMRVIKVNKKRGNIVLSRKVLLEEENAEKKKHTLETLAEGKVMRGVVKNITDYGAFIDLGGIDGLLHITDMSWGRVQHPSELFKVNDEVDVIVLKFDPENERVSLGHKQLTTDPWSDVVERYPVTARVTGRVVSLTDYGAFIELEPGVEGLIHVSEMSWSKRVKHPSKILNVGDSVEAMVLGVDPSARRISLGLKQVETNPWHELTDKYPVGTKIKGKVRNLTEFGAFVEVEDGIDGLIHISDMSWSKRLKHPSEMLKKGDVVEAMVLNIDAENQRLSLGLKQLAADVWDDFFGRVQVGDVVEGKVVRMTSFGAFVELAEGIEGLIHVSEFDADSGEKVDLQIEQTYPMKVIKLSPSERKVGLSIRALKDDNYRADWGQYISEAASTGGATLGDHFKQQQ</sequence>
<dbReference type="CDD" id="cd04465">
    <property type="entry name" value="S1_RPS1_repeat_ec2_hs2"/>
    <property type="match status" value="1"/>
</dbReference>
<dbReference type="NCBIfam" id="NF004952">
    <property type="entry name" value="PRK06299.1-2"/>
    <property type="match status" value="1"/>
</dbReference>
<dbReference type="InterPro" id="IPR035104">
    <property type="entry name" value="Ribosomal_protein_S1-like"/>
</dbReference>
<reference evidence="11" key="2">
    <citation type="submission" date="2016-04" db="EMBL/GenBank/DDBJ databases">
        <title>First Complete Genome Sequence of a Subdivision 6 Acidobacterium.</title>
        <authorList>
            <person name="Huang S."/>
            <person name="Vieira S."/>
            <person name="Bunk B."/>
            <person name="Riedel T."/>
            <person name="Sproeer C."/>
            <person name="Overmann J."/>
        </authorList>
    </citation>
    <scope>NUCLEOTIDE SEQUENCE [LARGE SCALE GENOMIC DNA]</scope>
    <source>
        <strain evidence="11">DSM 100886 HEG_-6_39</strain>
    </source>
</reference>
<evidence type="ECO:0000313" key="10">
    <source>
        <dbReference type="EMBL" id="AMY11265.1"/>
    </source>
</evidence>
<proteinExistence type="inferred from homology"/>
<dbReference type="InterPro" id="IPR050437">
    <property type="entry name" value="Ribos_protein_bS1-like"/>
</dbReference>
<dbReference type="SUPFAM" id="SSF50249">
    <property type="entry name" value="Nucleic acid-binding proteins"/>
    <property type="match status" value="6"/>
</dbReference>
<dbReference type="CDD" id="cd05688">
    <property type="entry name" value="S1_RPS1_repeat_ec3"/>
    <property type="match status" value="1"/>
</dbReference>
<dbReference type="Gene3D" id="2.40.50.140">
    <property type="entry name" value="Nucleic acid-binding proteins"/>
    <property type="match status" value="6"/>
</dbReference>
<reference evidence="10 11" key="1">
    <citation type="journal article" date="2016" name="Genome Announc.">
        <title>First Complete Genome Sequence of a Subdivision 6 Acidobacterium Strain.</title>
        <authorList>
            <person name="Huang S."/>
            <person name="Vieira S."/>
            <person name="Bunk B."/>
            <person name="Riedel T."/>
            <person name="Sproer C."/>
            <person name="Overmann J."/>
        </authorList>
    </citation>
    <scope>NUCLEOTIDE SEQUENCE [LARGE SCALE GENOMIC DNA]</scope>
    <source>
        <strain evidence="11">DSM 100886 HEG_-6_39</strain>
    </source>
</reference>
<evidence type="ECO:0000256" key="4">
    <source>
        <dbReference type="ARBA" id="ARBA00022980"/>
    </source>
</evidence>
<feature type="domain" description="S1 motif" evidence="9">
    <location>
        <begin position="227"/>
        <end position="295"/>
    </location>
</feature>
<dbReference type="FunFam" id="2.40.50.140:FF:000011">
    <property type="entry name" value="30S ribosomal protein S1"/>
    <property type="match status" value="2"/>
</dbReference>
<dbReference type="PANTHER" id="PTHR10724">
    <property type="entry name" value="30S RIBOSOMAL PROTEIN S1"/>
    <property type="match status" value="1"/>
</dbReference>
<feature type="region of interest" description="Disordered" evidence="8">
    <location>
        <begin position="1"/>
        <end position="25"/>
    </location>
</feature>
<dbReference type="SMART" id="SM00316">
    <property type="entry name" value="S1"/>
    <property type="match status" value="6"/>
</dbReference>
<dbReference type="PROSITE" id="PS50126">
    <property type="entry name" value="S1"/>
    <property type="match status" value="6"/>
</dbReference>
<keyword evidence="3" id="KW-0694">RNA-binding</keyword>
<dbReference type="InterPro" id="IPR000110">
    <property type="entry name" value="Ribosomal_bS1"/>
</dbReference>
<evidence type="ECO:0000256" key="7">
    <source>
        <dbReference type="ARBA" id="ARBA00035517"/>
    </source>
</evidence>
<dbReference type="NCBIfam" id="TIGR00717">
    <property type="entry name" value="rpsA"/>
    <property type="match status" value="1"/>
</dbReference>
<evidence type="ECO:0000256" key="2">
    <source>
        <dbReference type="ARBA" id="ARBA00022737"/>
    </source>
</evidence>